<dbReference type="AlphaFoldDB" id="A0A5B0LTQ8"/>
<feature type="transmembrane region" description="Helical" evidence="5">
    <location>
        <begin position="144"/>
        <end position="162"/>
    </location>
</feature>
<feature type="compositionally biased region" description="Low complexity" evidence="4">
    <location>
        <begin position="213"/>
        <end position="228"/>
    </location>
</feature>
<evidence type="ECO:0000256" key="2">
    <source>
        <dbReference type="ARBA" id="ARBA00022723"/>
    </source>
</evidence>
<feature type="transmembrane region" description="Helical" evidence="5">
    <location>
        <begin position="76"/>
        <end position="97"/>
    </location>
</feature>
<feature type="domain" description="P-type ATPase C-terminal" evidence="6">
    <location>
        <begin position="1"/>
        <end position="168"/>
    </location>
</feature>
<dbReference type="GO" id="GO:0005802">
    <property type="term" value="C:trans-Golgi network"/>
    <property type="evidence" value="ECO:0007669"/>
    <property type="project" value="TreeGrafter"/>
</dbReference>
<accession>A0A5B0LTQ8</accession>
<proteinExistence type="predicted"/>
<feature type="compositionally biased region" description="Basic residues" evidence="4">
    <location>
        <begin position="310"/>
        <end position="335"/>
    </location>
</feature>
<feature type="transmembrane region" description="Helical" evidence="5">
    <location>
        <begin position="39"/>
        <end position="61"/>
    </location>
</feature>
<evidence type="ECO:0000256" key="5">
    <source>
        <dbReference type="SAM" id="Phobius"/>
    </source>
</evidence>
<name>A0A5B0LTQ8_PUCGR</name>
<keyword evidence="5" id="KW-0812">Transmembrane</keyword>
<feature type="compositionally biased region" description="Polar residues" evidence="4">
    <location>
        <begin position="373"/>
        <end position="389"/>
    </location>
</feature>
<keyword evidence="2" id="KW-0479">Metal-binding</keyword>
<evidence type="ECO:0000256" key="1">
    <source>
        <dbReference type="ARBA" id="ARBA00004141"/>
    </source>
</evidence>
<dbReference type="Proteomes" id="UP000325313">
    <property type="component" value="Unassembled WGS sequence"/>
</dbReference>
<dbReference type="PANTHER" id="PTHR24092">
    <property type="entry name" value="PROBABLE PHOSPHOLIPID-TRANSPORTING ATPASE"/>
    <property type="match status" value="1"/>
</dbReference>
<dbReference type="Pfam" id="PF16212">
    <property type="entry name" value="PhoLip_ATPase_C"/>
    <property type="match status" value="1"/>
</dbReference>
<comment type="caution">
    <text evidence="7">The sequence shown here is derived from an EMBL/GenBank/DDBJ whole genome shotgun (WGS) entry which is preliminary data.</text>
</comment>
<evidence type="ECO:0000313" key="8">
    <source>
        <dbReference type="Proteomes" id="UP000325313"/>
    </source>
</evidence>
<evidence type="ECO:0000256" key="3">
    <source>
        <dbReference type="ARBA" id="ARBA00022842"/>
    </source>
</evidence>
<keyword evidence="5" id="KW-1133">Transmembrane helix</keyword>
<dbReference type="GO" id="GO:0140326">
    <property type="term" value="F:ATPase-coupled intramembrane lipid transporter activity"/>
    <property type="evidence" value="ECO:0007669"/>
    <property type="project" value="TreeGrafter"/>
</dbReference>
<dbReference type="GO" id="GO:0005886">
    <property type="term" value="C:plasma membrane"/>
    <property type="evidence" value="ECO:0007669"/>
    <property type="project" value="TreeGrafter"/>
</dbReference>
<evidence type="ECO:0000313" key="7">
    <source>
        <dbReference type="EMBL" id="KAA1067014.1"/>
    </source>
</evidence>
<dbReference type="GO" id="GO:0046872">
    <property type="term" value="F:metal ion binding"/>
    <property type="evidence" value="ECO:0007669"/>
    <property type="project" value="UniProtKB-KW"/>
</dbReference>
<keyword evidence="3" id="KW-0460">Magnesium</keyword>
<dbReference type="GO" id="GO:0032456">
    <property type="term" value="P:endocytic recycling"/>
    <property type="evidence" value="ECO:0007669"/>
    <property type="project" value="TreeGrafter"/>
</dbReference>
<sequence>MPPFVLGVLDQFVSARMLDRYPELYTLGQRNIFFTRRIFWEWVATAVYHSVFIFFVTALIFKDDLILHQGWISGQWLWGTTTYLVTLLTVLGKAAIISDLWTKWTLLAIPGSFALTLLLLPTYASIAPHIGVSKEYYNLMPRMLSSSVFYFCLLLIPVGCLARDLAWKGSFTPAIVHSLSFKIFFSTYSDLLLRQFQPSMTTRPTKTIPMGATSNPTPTTASPSQPTPTKRKRAQLDFTTTTTTTTANPAPTSWLGIAFQLPSVIKKEINDFVKAVRGGNTHTHLNNNNSLPPANNNSAQSNPKTESTRTRRYLKRQSRSVPNRHHQRPSPRRIGKTPEQEQQEDRPPRLPSPHFSDLDLPSPSKKLRRAENHSTMTLNEDSGNQARNDQITHLQQQQRQQLMSLAQPIPTTPQTEPPLPPQRKC</sequence>
<feature type="compositionally biased region" description="Low complexity" evidence="4">
    <location>
        <begin position="391"/>
        <end position="414"/>
    </location>
</feature>
<evidence type="ECO:0000259" key="6">
    <source>
        <dbReference type="Pfam" id="PF16212"/>
    </source>
</evidence>
<dbReference type="GO" id="GO:0045332">
    <property type="term" value="P:phospholipid translocation"/>
    <property type="evidence" value="ECO:0007669"/>
    <property type="project" value="TreeGrafter"/>
</dbReference>
<reference evidence="7 8" key="1">
    <citation type="submission" date="2019-05" db="EMBL/GenBank/DDBJ databases">
        <title>Emergence of the Ug99 lineage of the wheat stem rust pathogen through somatic hybridization.</title>
        <authorList>
            <person name="Li F."/>
            <person name="Upadhyaya N.M."/>
            <person name="Sperschneider J."/>
            <person name="Matny O."/>
            <person name="Nguyen-Phuc H."/>
            <person name="Mago R."/>
            <person name="Raley C."/>
            <person name="Miller M.E."/>
            <person name="Silverstein K.A.T."/>
            <person name="Henningsen E."/>
            <person name="Hirsch C.D."/>
            <person name="Visser B."/>
            <person name="Pretorius Z.A."/>
            <person name="Steffenson B.J."/>
            <person name="Schwessinger B."/>
            <person name="Dodds P.N."/>
            <person name="Figueroa M."/>
        </authorList>
    </citation>
    <scope>NUCLEOTIDE SEQUENCE [LARGE SCALE GENOMIC DNA]</scope>
    <source>
        <strain evidence="7 8">Ug99</strain>
    </source>
</reference>
<gene>
    <name evidence="7" type="ORF">PGTUg99_025550</name>
</gene>
<feature type="compositionally biased region" description="Pro residues" evidence="4">
    <location>
        <begin position="415"/>
        <end position="425"/>
    </location>
</feature>
<protein>
    <recommendedName>
        <fullName evidence="6">P-type ATPase C-terminal domain-containing protein</fullName>
    </recommendedName>
</protein>
<dbReference type="InterPro" id="IPR032630">
    <property type="entry name" value="P_typ_ATPase_c"/>
</dbReference>
<feature type="transmembrane region" description="Helical" evidence="5">
    <location>
        <begin position="104"/>
        <end position="124"/>
    </location>
</feature>
<dbReference type="EMBL" id="VDEP01000508">
    <property type="protein sequence ID" value="KAA1067014.1"/>
    <property type="molecule type" value="Genomic_DNA"/>
</dbReference>
<evidence type="ECO:0000256" key="4">
    <source>
        <dbReference type="SAM" id="MobiDB-lite"/>
    </source>
</evidence>
<feature type="compositionally biased region" description="Low complexity" evidence="4">
    <location>
        <begin position="280"/>
        <end position="303"/>
    </location>
</feature>
<feature type="region of interest" description="Disordered" evidence="4">
    <location>
        <begin position="202"/>
        <end position="249"/>
    </location>
</feature>
<dbReference type="PANTHER" id="PTHR24092:SF150">
    <property type="entry name" value="PHOSPHOLIPID-TRANSPORTING ATPASE"/>
    <property type="match status" value="1"/>
</dbReference>
<dbReference type="GO" id="GO:0006892">
    <property type="term" value="P:post-Golgi vesicle-mediated transport"/>
    <property type="evidence" value="ECO:0007669"/>
    <property type="project" value="TreeGrafter"/>
</dbReference>
<keyword evidence="5" id="KW-0472">Membrane</keyword>
<comment type="subcellular location">
    <subcellularLocation>
        <location evidence="1">Membrane</location>
        <topology evidence="1">Multi-pass membrane protein</topology>
    </subcellularLocation>
</comment>
<organism evidence="7 8">
    <name type="scientific">Puccinia graminis f. sp. tritici</name>
    <dbReference type="NCBI Taxonomy" id="56615"/>
    <lineage>
        <taxon>Eukaryota</taxon>
        <taxon>Fungi</taxon>
        <taxon>Dikarya</taxon>
        <taxon>Basidiomycota</taxon>
        <taxon>Pucciniomycotina</taxon>
        <taxon>Pucciniomycetes</taxon>
        <taxon>Pucciniales</taxon>
        <taxon>Pucciniaceae</taxon>
        <taxon>Puccinia</taxon>
    </lineage>
</organism>
<feature type="compositionally biased region" description="Basic and acidic residues" evidence="4">
    <location>
        <begin position="336"/>
        <end position="348"/>
    </location>
</feature>
<feature type="region of interest" description="Disordered" evidence="4">
    <location>
        <begin position="280"/>
        <end position="425"/>
    </location>
</feature>